<sequence length="105" mass="11538">MTTPTQQSAQTGQPERLSDEVLESAKAGQRAAGAAVRTFISTVDEAIRERREAMREDSDLHALRTTLVGAGLELSDKLITTQYEFLRSIVRDASEALHKADADKH</sequence>
<accession>A0ABX8CMH2</accession>
<dbReference type="RefSeq" id="WP_213555423.1">
    <property type="nucleotide sequence ID" value="NZ_JBHZDI010000027.1"/>
</dbReference>
<proteinExistence type="predicted"/>
<dbReference type="Proteomes" id="UP000683310">
    <property type="component" value="Chromosome"/>
</dbReference>
<organism evidence="2 3">
    <name type="scientific">Nocardia tengchongensis</name>
    <dbReference type="NCBI Taxonomy" id="2055889"/>
    <lineage>
        <taxon>Bacteria</taxon>
        <taxon>Bacillati</taxon>
        <taxon>Actinomycetota</taxon>
        <taxon>Actinomycetes</taxon>
        <taxon>Mycobacteriales</taxon>
        <taxon>Nocardiaceae</taxon>
        <taxon>Nocardia</taxon>
    </lineage>
</organism>
<keyword evidence="3" id="KW-1185">Reference proteome</keyword>
<evidence type="ECO:0000313" key="2">
    <source>
        <dbReference type="EMBL" id="QVI19390.1"/>
    </source>
</evidence>
<protein>
    <submittedName>
        <fullName evidence="2">Uncharacterized protein</fullName>
    </submittedName>
</protein>
<gene>
    <name evidence="2" type="ORF">KHQ06_23655</name>
</gene>
<evidence type="ECO:0000256" key="1">
    <source>
        <dbReference type="SAM" id="MobiDB-lite"/>
    </source>
</evidence>
<reference evidence="2 3" key="1">
    <citation type="submission" date="2021-04" db="EMBL/GenBank/DDBJ databases">
        <title>Nocardia tengchongensis.</title>
        <authorList>
            <person name="Zhuang k."/>
            <person name="Ran Y."/>
            <person name="Li W."/>
        </authorList>
    </citation>
    <scope>NUCLEOTIDE SEQUENCE [LARGE SCALE GENOMIC DNA]</scope>
    <source>
        <strain evidence="2 3">CFH S0057</strain>
    </source>
</reference>
<feature type="region of interest" description="Disordered" evidence="1">
    <location>
        <begin position="1"/>
        <end position="27"/>
    </location>
</feature>
<feature type="compositionally biased region" description="Polar residues" evidence="1">
    <location>
        <begin position="1"/>
        <end position="13"/>
    </location>
</feature>
<dbReference type="EMBL" id="CP074371">
    <property type="protein sequence ID" value="QVI19390.1"/>
    <property type="molecule type" value="Genomic_DNA"/>
</dbReference>
<name>A0ABX8CMH2_9NOCA</name>
<evidence type="ECO:0000313" key="3">
    <source>
        <dbReference type="Proteomes" id="UP000683310"/>
    </source>
</evidence>